<reference evidence="2" key="1">
    <citation type="submission" date="2015-04" db="EMBL/GenBank/DDBJ databases">
        <authorList>
            <consortium name="Pathogen Informatics"/>
        </authorList>
    </citation>
    <scope>NUCLEOTIDE SEQUENCE [LARGE SCALE GENOMIC DNA]</scope>
    <source>
        <strain evidence="2">8A</strain>
    </source>
</reference>
<keyword evidence="1" id="KW-1133">Transmembrane helix</keyword>
<dbReference type="VEuPathDB" id="PlasmoDB:PGAL8A_00366900"/>
<comment type="caution">
    <text evidence="2">The sequence shown here is derived from an EMBL/GenBank/DDBJ whole genome shotgun (WGS) entry which is preliminary data.</text>
</comment>
<keyword evidence="3" id="KW-1185">Reference proteome</keyword>
<evidence type="ECO:0000313" key="3">
    <source>
        <dbReference type="Proteomes" id="UP000220797"/>
    </source>
</evidence>
<feature type="transmembrane region" description="Helical" evidence="1">
    <location>
        <begin position="1441"/>
        <end position="1460"/>
    </location>
</feature>
<dbReference type="GeneID" id="39732199"/>
<keyword evidence="1" id="KW-0472">Membrane</keyword>
<accession>A0A1J1GVU2</accession>
<evidence type="ECO:0000256" key="1">
    <source>
        <dbReference type="SAM" id="Phobius"/>
    </source>
</evidence>
<organism evidence="2 3">
    <name type="scientific">Plasmodium gallinaceum</name>
    <dbReference type="NCBI Taxonomy" id="5849"/>
    <lineage>
        <taxon>Eukaryota</taxon>
        <taxon>Sar</taxon>
        <taxon>Alveolata</taxon>
        <taxon>Apicomplexa</taxon>
        <taxon>Aconoidasida</taxon>
        <taxon>Haemosporida</taxon>
        <taxon>Plasmodiidae</taxon>
        <taxon>Plasmodium</taxon>
        <taxon>Plasmodium (Haemamoeba)</taxon>
    </lineage>
</organism>
<keyword evidence="1" id="KW-0812">Transmembrane</keyword>
<gene>
    <name evidence="2" type="ORF">PGAL8A_00366900</name>
</gene>
<evidence type="ECO:0000313" key="2">
    <source>
        <dbReference type="EMBL" id="CRG96444.1"/>
    </source>
</evidence>
<sequence length="1470" mass="179654">MYFFIRIWNNLLKCVGLNVLRKINKNIFFYILNLKECLRFEGLFDGIILENVVLNCKLIKKKLEFCDFPFYFKHISIKSCQIKFYFFKREIKIIIDGVIIILELKENEEKKKNDKKINKCLIFYENKKLSFYSKIIRVKNYVTTFLKWKQIEECKFNIDVISLILKNSYVYNSIYIKLYNNFKKKLKNLNINSFSSYLNTNKKFNNSYKENSFYPIFFLKNKNIFRHLIKWFIRYVPNINFKCSNIYVTFPNIYRINIILKIKEILFFYERNRLFLLWPLKYYKNPLFTIIKNKKFEFINNSKKKKVIENNNYYYNNNYISQNYENTSKKNINYQGQFKNVTILVNNKKNIINKIYKRKNYKTDKTKTKEIFLKSSFDFEINVVENKNSPLSLYFILFFDKNFYININSIIILEINKYINLKNEKKTEWIVNYYKPKYRINDFLKLSDKIILRNNNISKAKIERKNKFINEKEENVHICKDVEKSRLQINDIYMKYKNDYSIFSNVYRKIQIQNKHDNLIDYKDDKWGNNFFSNISIKFNDIKKYNKNEINSFYFSSLIIDIFKKYNLINSNKIDKNIKCYKFYFSKRKKDYFSETDLIFHKNKKNIKTYCYTTHNLNIEASEKINSHNKKLQNFYNIYNYKSKKSYIKNKLYYYDIEKYCKYKTVKGNNFIKNNFIYKNCNYICNCNNINENLLKKSKIGYNVSCKTKYFSTFNENHFYENLYADRKSLTILKRKIIKKWWFYLYKCVLFKVRQKKKNLKEVIIERIKTKTAYINIIKSFMKSNSKLVNYFNLNIEELCILYKKNNKIRYICNLYNYFCSTEISHWHLLALVDYEYENKICRGLLNVLEMKSFIKEKKKKFKMTDLYFCRKKLLHRFYFYVDYKNCFPYNYKFNNEIQYINDLFFYYNNKLLVNSNKKLNDSTIPVKYKRYFQFSLPFYVKNKQIQIFIPKLKIYFKKKINERNENDSKNKNVFKFIIYQTGIKFSFFNEYSFLFCFHSLYSTIFNEPFIILENNHTPTYRILHINTINNHEDSLKNIDEYLCYYAKCCKKKFCPLSTCNSKGIKIKGIIQNNNETHLELSSLESPIKGKVCFLEELFDLINKSYKKLFSDNNNDDKNIEKYKQKCTLTYDKKEKSLSTKLFCKFHSLNIKKKILRLSDDFNYLQVIVSCNNFVYNFNKKNIPFFIYSNLNINKLKIYISKHILFNIKNEFNLLKKTMYEKKLKNNFNFNFFVNIYKNNIFMLYKLLSKYSKKNLNKELALFIKNRIIKNFIYLEKKEKNNIFNLLNYLNEKKNQKILEKIIFKSLIIKIKIPSITIFIEKKIVIEDKFIILAYPLNAIHKKKIKKDLKNNTSMNNNEDILETYDSFFKFLSKNNVSSFNNENNYLQFIFYFSGLGFCFKSYKIEDLLKKHEILFLKIYNKFVSYISYICIQYKEYFMNSYLFFIFFQIYNLKIHINLLKKKREIKCVN</sequence>
<name>A0A1J1GVU2_PLAGA</name>
<dbReference type="RefSeq" id="XP_028529249.1">
    <property type="nucleotide sequence ID" value="XM_028672725.1"/>
</dbReference>
<dbReference type="EMBL" id="CVMV01000059">
    <property type="protein sequence ID" value="CRG96444.1"/>
    <property type="molecule type" value="Genomic_DNA"/>
</dbReference>
<protein>
    <submittedName>
        <fullName evidence="2">Uncharacterized protein</fullName>
    </submittedName>
</protein>
<proteinExistence type="predicted"/>
<dbReference type="Proteomes" id="UP000220797">
    <property type="component" value="Unassembled WGS sequence"/>
</dbReference>